<reference evidence="1 2" key="1">
    <citation type="journal article" date="2016" name="Microb. Cell Fact.">
        <title>Dissection of exopolysaccharide biosynthesis in Kozakia baliensis.</title>
        <authorList>
            <person name="Brandt J.U."/>
            <person name="Jakob F."/>
            <person name="Behr J."/>
            <person name="Geissler A.J."/>
            <person name="Vogel R.F."/>
        </authorList>
    </citation>
    <scope>NUCLEOTIDE SEQUENCE [LARGE SCALE GENOMIC DNA]</scope>
    <source>
        <strain evidence="1 2">DSM 14400</strain>
    </source>
</reference>
<accession>A0A1D8UX93</accession>
<dbReference type="STRING" id="153496.A0U89_07755"/>
<dbReference type="Gene3D" id="2.40.128.140">
    <property type="entry name" value="Outer membrane protein"/>
    <property type="match status" value="1"/>
</dbReference>
<protein>
    <submittedName>
        <fullName evidence="1">Uncharacterized protein</fullName>
    </submittedName>
</protein>
<dbReference type="AlphaFoldDB" id="A0A1D8UX93"/>
<sequence length="334" mass="35953">MKRQAVYFLSATGIFGAIAASAQATPLQDPNGIWTLQGENDAVSTLKGTSDRYYTSGLRFNWTSGTDNLPKPFHDVNKFLLGDGVQRISLGVQQLIFTPSDTQNPNPSPSDRPYSSLLLGTVNFINDTDLSRSVAGIQFGIMGPGGLGRQLQNGFHGAIGDTKNLGWHHQLANQPIFQVQMGRIWRLPLVNFHGFGADILPAISGAAGDYRTYGDVAGTFRIGEGLNSDFGNSTIGPGLDGTDAFTATTPVAWYLYGGVEGQAVAYDATLQGNTIRSNSPHVSKTWDVGEIHAGVAIMWHGVRLSYSQNWQTAQFDTAKAGLFNYGSLKLSVKF</sequence>
<dbReference type="InterPro" id="IPR037107">
    <property type="entry name" value="Put_OMP_sf"/>
</dbReference>
<keyword evidence="2" id="KW-1185">Reference proteome</keyword>
<gene>
    <name evidence="1" type="ORF">A0U89_07755</name>
</gene>
<name>A0A1D8UX93_9PROT</name>
<proteinExistence type="predicted"/>
<dbReference type="KEGG" id="kba:A0U89_07755"/>
<dbReference type="InterPro" id="IPR018707">
    <property type="entry name" value="LpxR"/>
</dbReference>
<dbReference type="Pfam" id="PF09982">
    <property type="entry name" value="LpxR"/>
    <property type="match status" value="1"/>
</dbReference>
<dbReference type="eggNOG" id="COG3528">
    <property type="taxonomic scope" value="Bacteria"/>
</dbReference>
<dbReference type="OrthoDB" id="9776275at2"/>
<dbReference type="EMBL" id="CP014674">
    <property type="protein sequence ID" value="AOX18191.1"/>
    <property type="molecule type" value="Genomic_DNA"/>
</dbReference>
<dbReference type="Proteomes" id="UP000179145">
    <property type="component" value="Chromosome"/>
</dbReference>
<organism evidence="1 2">
    <name type="scientific">Kozakia baliensis</name>
    <dbReference type="NCBI Taxonomy" id="153496"/>
    <lineage>
        <taxon>Bacteria</taxon>
        <taxon>Pseudomonadati</taxon>
        <taxon>Pseudomonadota</taxon>
        <taxon>Alphaproteobacteria</taxon>
        <taxon>Acetobacterales</taxon>
        <taxon>Acetobacteraceae</taxon>
        <taxon>Kozakia</taxon>
    </lineage>
</organism>
<evidence type="ECO:0000313" key="1">
    <source>
        <dbReference type="EMBL" id="AOX18191.1"/>
    </source>
</evidence>
<evidence type="ECO:0000313" key="2">
    <source>
        <dbReference type="Proteomes" id="UP000179145"/>
    </source>
</evidence>